<protein>
    <submittedName>
        <fullName evidence="1">10321_t:CDS:1</fullName>
    </submittedName>
</protein>
<evidence type="ECO:0000313" key="1">
    <source>
        <dbReference type="EMBL" id="CAG8832655.1"/>
    </source>
</evidence>
<proteinExistence type="predicted"/>
<feature type="non-terminal residue" evidence="1">
    <location>
        <position position="62"/>
    </location>
</feature>
<dbReference type="EMBL" id="CAJVQC010104356">
    <property type="protein sequence ID" value="CAG8832655.1"/>
    <property type="molecule type" value="Genomic_DNA"/>
</dbReference>
<feature type="non-terminal residue" evidence="1">
    <location>
        <position position="1"/>
    </location>
</feature>
<evidence type="ECO:0000313" key="2">
    <source>
        <dbReference type="Proteomes" id="UP000789920"/>
    </source>
</evidence>
<dbReference type="Proteomes" id="UP000789920">
    <property type="component" value="Unassembled WGS sequence"/>
</dbReference>
<comment type="caution">
    <text evidence="1">The sequence shown here is derived from an EMBL/GenBank/DDBJ whole genome shotgun (WGS) entry which is preliminary data.</text>
</comment>
<name>A0ACA9S9L4_9GLOM</name>
<reference evidence="1" key="1">
    <citation type="submission" date="2021-06" db="EMBL/GenBank/DDBJ databases">
        <authorList>
            <person name="Kallberg Y."/>
            <person name="Tangrot J."/>
            <person name="Rosling A."/>
        </authorList>
    </citation>
    <scope>NUCLEOTIDE SEQUENCE</scope>
    <source>
        <strain evidence="1">MA461A</strain>
    </source>
</reference>
<sequence length="62" mass="6949">FGRGTVKNKVIQLEPFSEVSFNGSMGYQKLGNLLNDDEWGSKEDGSGTVAYVLMENEIEKYQ</sequence>
<organism evidence="1 2">
    <name type="scientific">Racocetra persica</name>
    <dbReference type="NCBI Taxonomy" id="160502"/>
    <lineage>
        <taxon>Eukaryota</taxon>
        <taxon>Fungi</taxon>
        <taxon>Fungi incertae sedis</taxon>
        <taxon>Mucoromycota</taxon>
        <taxon>Glomeromycotina</taxon>
        <taxon>Glomeromycetes</taxon>
        <taxon>Diversisporales</taxon>
        <taxon>Gigasporaceae</taxon>
        <taxon>Racocetra</taxon>
    </lineage>
</organism>
<accession>A0ACA9S9L4</accession>
<gene>
    <name evidence="1" type="ORF">RPERSI_LOCUS28535</name>
</gene>
<keyword evidence="2" id="KW-1185">Reference proteome</keyword>